<gene>
    <name evidence="1" type="ORF">ACOLOM_LOCUS1610</name>
</gene>
<sequence>MASFNSSGVTCRLLIIIILAHIAFSPTIIRAETPPPLPIPAHVPVIGENAQNTPAGIYSPEMSINKAGAFLPGGGAILAAPMPQWGDLPVIDSVGGQSFINPNNVNKRRGFAKGIQ</sequence>
<name>A0ACA9KH35_9GLOM</name>
<dbReference type="EMBL" id="CAJVPT010001955">
    <property type="protein sequence ID" value="CAG8471581.1"/>
    <property type="molecule type" value="Genomic_DNA"/>
</dbReference>
<keyword evidence="2" id="KW-1185">Reference proteome</keyword>
<evidence type="ECO:0000313" key="2">
    <source>
        <dbReference type="Proteomes" id="UP000789525"/>
    </source>
</evidence>
<protein>
    <submittedName>
        <fullName evidence="1">1331_t:CDS:1</fullName>
    </submittedName>
</protein>
<organism evidence="1 2">
    <name type="scientific">Acaulospora colombiana</name>
    <dbReference type="NCBI Taxonomy" id="27376"/>
    <lineage>
        <taxon>Eukaryota</taxon>
        <taxon>Fungi</taxon>
        <taxon>Fungi incertae sedis</taxon>
        <taxon>Mucoromycota</taxon>
        <taxon>Glomeromycotina</taxon>
        <taxon>Glomeromycetes</taxon>
        <taxon>Diversisporales</taxon>
        <taxon>Acaulosporaceae</taxon>
        <taxon>Acaulospora</taxon>
    </lineage>
</organism>
<proteinExistence type="predicted"/>
<dbReference type="Proteomes" id="UP000789525">
    <property type="component" value="Unassembled WGS sequence"/>
</dbReference>
<evidence type="ECO:0000313" key="1">
    <source>
        <dbReference type="EMBL" id="CAG8471581.1"/>
    </source>
</evidence>
<reference evidence="1" key="1">
    <citation type="submission" date="2021-06" db="EMBL/GenBank/DDBJ databases">
        <authorList>
            <person name="Kallberg Y."/>
            <person name="Tangrot J."/>
            <person name="Rosling A."/>
        </authorList>
    </citation>
    <scope>NUCLEOTIDE SEQUENCE</scope>
    <source>
        <strain evidence="1">CL356</strain>
    </source>
</reference>
<accession>A0ACA9KH35</accession>
<comment type="caution">
    <text evidence="1">The sequence shown here is derived from an EMBL/GenBank/DDBJ whole genome shotgun (WGS) entry which is preliminary data.</text>
</comment>